<dbReference type="GO" id="GO:0006139">
    <property type="term" value="P:nucleobase-containing compound metabolic process"/>
    <property type="evidence" value="ECO:0007669"/>
    <property type="project" value="InterPro"/>
</dbReference>
<dbReference type="HAMAP" id="MF_00235">
    <property type="entry name" value="Adenylate_kinase_Adk"/>
    <property type="match status" value="1"/>
</dbReference>
<dbReference type="PROSITE" id="PS50222">
    <property type="entry name" value="EF_HAND_2"/>
    <property type="match status" value="5"/>
</dbReference>
<dbReference type="SMART" id="SM00054">
    <property type="entry name" value="EFh"/>
    <property type="match status" value="5"/>
</dbReference>
<organism evidence="10 11">
    <name type="scientific">Stentor coeruleus</name>
    <dbReference type="NCBI Taxonomy" id="5963"/>
    <lineage>
        <taxon>Eukaryota</taxon>
        <taxon>Sar</taxon>
        <taxon>Alveolata</taxon>
        <taxon>Ciliophora</taxon>
        <taxon>Postciliodesmatophora</taxon>
        <taxon>Heterotrichea</taxon>
        <taxon>Heterotrichida</taxon>
        <taxon>Stentoridae</taxon>
        <taxon>Stentor</taxon>
    </lineage>
</organism>
<keyword evidence="11" id="KW-1185">Reference proteome</keyword>
<proteinExistence type="inferred from homology"/>
<evidence type="ECO:0000256" key="1">
    <source>
        <dbReference type="ARBA" id="ARBA00022679"/>
    </source>
</evidence>
<keyword evidence="2" id="KW-0677">Repeat</keyword>
<dbReference type="PANTHER" id="PTHR23359">
    <property type="entry name" value="NUCLEOTIDE KINASE"/>
    <property type="match status" value="1"/>
</dbReference>
<evidence type="ECO:0008006" key="12">
    <source>
        <dbReference type="Google" id="ProtNLM"/>
    </source>
</evidence>
<dbReference type="SUPFAM" id="SSF47473">
    <property type="entry name" value="EF-hand"/>
    <property type="match status" value="1"/>
</dbReference>
<feature type="domain" description="EF-hand" evidence="9">
    <location>
        <begin position="1041"/>
        <end position="1077"/>
    </location>
</feature>
<feature type="domain" description="EF-hand" evidence="9">
    <location>
        <begin position="1740"/>
        <end position="1775"/>
    </location>
</feature>
<dbReference type="InterPro" id="IPR008984">
    <property type="entry name" value="SMAD_FHA_dom_sf"/>
</dbReference>
<protein>
    <recommendedName>
        <fullName evidence="12">Calmodulin</fullName>
    </recommendedName>
</protein>
<evidence type="ECO:0000256" key="7">
    <source>
        <dbReference type="SAM" id="MobiDB-lite"/>
    </source>
</evidence>
<evidence type="ECO:0000256" key="5">
    <source>
        <dbReference type="ARBA" id="ARBA00022837"/>
    </source>
</evidence>
<reference evidence="10 11" key="1">
    <citation type="submission" date="2016-11" db="EMBL/GenBank/DDBJ databases">
        <title>The macronuclear genome of Stentor coeruleus: a giant cell with tiny introns.</title>
        <authorList>
            <person name="Slabodnick M."/>
            <person name="Ruby J.G."/>
            <person name="Reiff S.B."/>
            <person name="Swart E.C."/>
            <person name="Gosai S."/>
            <person name="Prabakaran S."/>
            <person name="Witkowska E."/>
            <person name="Larue G.E."/>
            <person name="Fisher S."/>
            <person name="Freeman R.M."/>
            <person name="Gunawardena J."/>
            <person name="Chu W."/>
            <person name="Stover N.A."/>
            <person name="Gregory B.D."/>
            <person name="Nowacki M."/>
            <person name="Derisi J."/>
            <person name="Roy S.W."/>
            <person name="Marshall W.F."/>
            <person name="Sood P."/>
        </authorList>
    </citation>
    <scope>NUCLEOTIDE SEQUENCE [LARGE SCALE GENOMIC DNA]</scope>
    <source>
        <strain evidence="10">WM001</strain>
    </source>
</reference>
<evidence type="ECO:0000256" key="3">
    <source>
        <dbReference type="ARBA" id="ARBA00022741"/>
    </source>
</evidence>
<dbReference type="Gene3D" id="3.30.200.20">
    <property type="entry name" value="Phosphorylase Kinase, domain 1"/>
    <property type="match status" value="1"/>
</dbReference>
<dbReference type="GO" id="GO:0004672">
    <property type="term" value="F:protein kinase activity"/>
    <property type="evidence" value="ECO:0007669"/>
    <property type="project" value="InterPro"/>
</dbReference>
<dbReference type="InterPro" id="IPR027417">
    <property type="entry name" value="P-loop_NTPase"/>
</dbReference>
<dbReference type="InterPro" id="IPR011992">
    <property type="entry name" value="EF-hand-dom_pair"/>
</dbReference>
<accession>A0A1R2CIJ0</accession>
<dbReference type="PRINTS" id="PR00094">
    <property type="entry name" value="ADENYLTKNASE"/>
</dbReference>
<comment type="caution">
    <text evidence="10">The sequence shown here is derived from an EMBL/GenBank/DDBJ whole genome shotgun (WGS) entry which is preliminary data.</text>
</comment>
<dbReference type="Pfam" id="PF00069">
    <property type="entry name" value="Pkinase"/>
    <property type="match status" value="1"/>
</dbReference>
<dbReference type="InterPro" id="IPR011009">
    <property type="entry name" value="Kinase-like_dom_sf"/>
</dbReference>
<dbReference type="InterPro" id="IPR033690">
    <property type="entry name" value="Adenylat_kinase_CS"/>
</dbReference>
<dbReference type="Gene3D" id="2.60.200.20">
    <property type="match status" value="1"/>
</dbReference>
<comment type="similarity">
    <text evidence="6">Belongs to the protein kinase superfamily. Ser/Thr protein kinase family. CDPK subfamily.</text>
</comment>
<keyword evidence="5" id="KW-0106">Calcium</keyword>
<feature type="region of interest" description="Disordered" evidence="7">
    <location>
        <begin position="856"/>
        <end position="905"/>
    </location>
</feature>
<dbReference type="Gene3D" id="1.10.510.10">
    <property type="entry name" value="Transferase(Phosphotransferase) domain 1"/>
    <property type="match status" value="1"/>
</dbReference>
<dbReference type="InterPro" id="IPR018247">
    <property type="entry name" value="EF_Hand_1_Ca_BS"/>
</dbReference>
<feature type="domain" description="EF-hand" evidence="9">
    <location>
        <begin position="1776"/>
        <end position="1804"/>
    </location>
</feature>
<dbReference type="SUPFAM" id="SSF49879">
    <property type="entry name" value="SMAD/FHA domain"/>
    <property type="match status" value="1"/>
</dbReference>
<evidence type="ECO:0000256" key="4">
    <source>
        <dbReference type="ARBA" id="ARBA00022777"/>
    </source>
</evidence>
<keyword evidence="4" id="KW-0418">Kinase</keyword>
<dbReference type="InterPro" id="IPR000719">
    <property type="entry name" value="Prot_kinase_dom"/>
</dbReference>
<evidence type="ECO:0000256" key="6">
    <source>
        <dbReference type="ARBA" id="ARBA00024334"/>
    </source>
</evidence>
<dbReference type="Pfam" id="PF00406">
    <property type="entry name" value="ADK"/>
    <property type="match status" value="1"/>
</dbReference>
<feature type="domain" description="EF-hand" evidence="9">
    <location>
        <begin position="1668"/>
        <end position="1703"/>
    </location>
</feature>
<dbReference type="InterPro" id="IPR002048">
    <property type="entry name" value="EF_hand_dom"/>
</dbReference>
<dbReference type="SUPFAM" id="SSF56112">
    <property type="entry name" value="Protein kinase-like (PK-like)"/>
    <property type="match status" value="1"/>
</dbReference>
<feature type="domain" description="EF-hand" evidence="9">
    <location>
        <begin position="1704"/>
        <end position="1739"/>
    </location>
</feature>
<evidence type="ECO:0000259" key="9">
    <source>
        <dbReference type="PROSITE" id="PS50222"/>
    </source>
</evidence>
<dbReference type="InterPro" id="IPR000850">
    <property type="entry name" value="Adenylat/UMP-CMP_kin"/>
</dbReference>
<dbReference type="GO" id="GO:0019205">
    <property type="term" value="F:nucleobase-containing compound kinase activity"/>
    <property type="evidence" value="ECO:0007669"/>
    <property type="project" value="InterPro"/>
</dbReference>
<dbReference type="PROSITE" id="PS00113">
    <property type="entry name" value="ADENYLATE_KINASE"/>
    <property type="match status" value="1"/>
</dbReference>
<dbReference type="SUPFAM" id="SSF52540">
    <property type="entry name" value="P-loop containing nucleoside triphosphate hydrolases"/>
    <property type="match status" value="3"/>
</dbReference>
<dbReference type="Gene3D" id="3.40.50.300">
    <property type="entry name" value="P-loop containing nucleotide triphosphate hydrolases"/>
    <property type="match status" value="3"/>
</dbReference>
<gene>
    <name evidence="10" type="ORF">SteCoe_9200</name>
</gene>
<dbReference type="GO" id="GO:0005524">
    <property type="term" value="F:ATP binding"/>
    <property type="evidence" value="ECO:0007669"/>
    <property type="project" value="InterPro"/>
</dbReference>
<name>A0A1R2CIJ0_9CILI</name>
<dbReference type="Pfam" id="PF13499">
    <property type="entry name" value="EF-hand_7"/>
    <property type="match status" value="1"/>
</dbReference>
<keyword evidence="1" id="KW-0808">Transferase</keyword>
<evidence type="ECO:0000313" key="10">
    <source>
        <dbReference type="EMBL" id="OMJ88811.1"/>
    </source>
</evidence>
<evidence type="ECO:0000313" key="11">
    <source>
        <dbReference type="Proteomes" id="UP000187209"/>
    </source>
</evidence>
<dbReference type="Pfam" id="PF13202">
    <property type="entry name" value="EF-hand_5"/>
    <property type="match status" value="3"/>
</dbReference>
<dbReference type="OrthoDB" id="442176at2759"/>
<dbReference type="EMBL" id="MPUH01000141">
    <property type="protein sequence ID" value="OMJ88811.1"/>
    <property type="molecule type" value="Genomic_DNA"/>
</dbReference>
<keyword evidence="3" id="KW-0547">Nucleotide-binding</keyword>
<dbReference type="CDD" id="cd00060">
    <property type="entry name" value="FHA"/>
    <property type="match status" value="1"/>
</dbReference>
<dbReference type="CDD" id="cd00051">
    <property type="entry name" value="EFh"/>
    <property type="match status" value="2"/>
</dbReference>
<dbReference type="PROSITE" id="PS50011">
    <property type="entry name" value="PROTEIN_KINASE_DOM"/>
    <property type="match status" value="1"/>
</dbReference>
<sequence>MESQLRASRPRTVFVTGGPGSGKGTQCAVLVKELKYEHTSIGDLMRNEIKQGTQEGRAVEAIVKSGNLVPKELTVDLLLKTLAKLKARTVLIDGFPRSTEQAVYLEQMTQPIDFILHFDTDREDILVNRLIERGKSSGRADDKEETIVYRFQVYKSESAPVVNLYDPFNIIRRVDCLAPINEVFKRTIRALRPEVFFIVGPLYSGKSSICKFIASRYNMTWIPLDSIKNIHKKGKKPIVLTDDLEIASAVVSTLQNLREEYRVIIESFPENLAQAKHFARMIGEPNRVIYLRCSKDIAQQRLLQSDKHSGAYLSPAVINNLYEKFTSNIEQITGYYKNTVNKYYGEVLAEYTLDEVIRRVESLIVPEVVLARGEVCKEFLDFMGKKGYKLVNCIHLVDLWRNARGLSTSNSQEELSEDSELIPILRNAIFSGNGVCRFVLYNFAVSSEELLKEFENEVCSVSAAYYLCHSPPSIVDKPSHFLFTLGKLRTLNISKANPKNFEHQLKEIEDSQKTWAILILGAVQSGKTTYAKYLADSQKFVLLDYTQIFEETKAFHSTEDDQRDSVTYSEFIGGILRFLEKQSGKTVVIDGLPPNDFLLGTDPKYPALPATPGDEEGYIIEEDLNTEKKLILVVNRIKDFFSKIRILLKVQLEAPYEVLDTRAKIKAETPAEENLPIDARRELIESWRIYEKIAYWDENHPNCIPKCLTFNTATSSTQEIFSVLKESFRKKIILIRGDHSVDEVISLFCWKNQLFYLDLSKVLYSAADRLDSLGEAVRKGSVDHKVKIALLKQAIENRGLRDRVLVIGGYENDPELEFESSFEELVMLEQEIGEICMLINVQGAIEDVEIEPLPVRKRKSPTKSQNPNDSKAKNDEDADDDEPNESTIKVEEHEEDDGETPMWNQNMRSGFCKTFHNFRGKRAELVEIQMSKQGSLEILLQILQNGLESNNRCNIQVITNHNVEEVLQADLSKLAYPTGAILKQELPLDIRDLGNVTAKAQRALTNKTAGEFYKKAFIGLLCPFAVFWENFKPLLEAEHWATGKEMKSAIKEVIDSNKNGYVSVEELNEFFNSWENSERRAEISIKSQSKTKRTGQFPEHSLFLIVEHTSPDPATNAKSFTRGDQLEITPEGYTKSLRGAKDGYVYFGKSNKRARNDVEFSSADTRMTFMHFLIRCKRKGYFIIDNGGKSGIKVRAFDNPIHLMNNFMGKIGDHSFRIVNIQTPVSRRDDSILTLPIKNQTPVPEGDPELVLEFFSEELKGLIVKFSGDKKRIVFGSGKECDVILPRTDSIHAIIELRSVGWCIIDQHSSTGTYVYVNTWDRYSIGAPSKQMQLTNLMRISVPGTEFKVIVKQDFDQVHFVSEDPELRQERFRRLYRLGKYIRPGNEFKEFECTHKPSRDKCMVQVIDSKLKTKAIMENISKYRKINNDILHKISEIIEDGPHIYVVYEFLHGTDLQEVVSLRTTLSEKQAAGIFKSIIQALKILHDNGLVHGNVRPENFVSTNSSRDDAALIVTGVIRGFFGQDTPQIEYQAPECLQNKYTAASDIWSAGVILYLLLTGVSPFKGTNPDETKAYIKRASPNFKQNLWEGISPYAKVLLKSMFFKDQKQRPTCADLLSNNWVKGKVKFIDLNIPLPAKNFKELKTYSCNAKLNQGLFIFIQRLIASNTEKQQALETFKQLDTDNSGKLSRTEILSAFEYLHIELTEGELETVIREVDVNMSGTVDYNEFLAAITNKRKNFSMEKIESVFRTFDTDNNGFVTATELRGAVGEGNWMEVIRQVDANEDGKIDIKEFKNLIMSMLPSL</sequence>
<dbReference type="FunFam" id="1.10.238.10:FF:000003">
    <property type="entry name" value="Calmodulin A"/>
    <property type="match status" value="1"/>
</dbReference>
<dbReference type="Gene3D" id="1.10.238.10">
    <property type="entry name" value="EF-hand"/>
    <property type="match status" value="2"/>
</dbReference>
<dbReference type="PROSITE" id="PS00018">
    <property type="entry name" value="EF_HAND_1"/>
    <property type="match status" value="5"/>
</dbReference>
<evidence type="ECO:0000259" key="8">
    <source>
        <dbReference type="PROSITE" id="PS50011"/>
    </source>
</evidence>
<evidence type="ECO:0000256" key="2">
    <source>
        <dbReference type="ARBA" id="ARBA00022737"/>
    </source>
</evidence>
<dbReference type="CDD" id="cd01428">
    <property type="entry name" value="ADK"/>
    <property type="match status" value="1"/>
</dbReference>
<feature type="domain" description="Protein kinase" evidence="8">
    <location>
        <begin position="1376"/>
        <end position="1622"/>
    </location>
</feature>
<dbReference type="GO" id="GO:0005509">
    <property type="term" value="F:calcium ion binding"/>
    <property type="evidence" value="ECO:0007669"/>
    <property type="project" value="InterPro"/>
</dbReference>
<dbReference type="Proteomes" id="UP000187209">
    <property type="component" value="Unassembled WGS sequence"/>
</dbReference>